<dbReference type="EMBL" id="JAHHUM010000010">
    <property type="protein sequence ID" value="KAK5623914.1"/>
    <property type="molecule type" value="Genomic_DNA"/>
</dbReference>
<feature type="compositionally biased region" description="Basic residues" evidence="1">
    <location>
        <begin position="143"/>
        <end position="152"/>
    </location>
</feature>
<feature type="region of interest" description="Disordered" evidence="1">
    <location>
        <begin position="43"/>
        <end position="164"/>
    </location>
</feature>
<dbReference type="Proteomes" id="UP001311232">
    <property type="component" value="Unassembled WGS sequence"/>
</dbReference>
<organism evidence="2 3">
    <name type="scientific">Crenichthys baileyi</name>
    <name type="common">White River springfish</name>
    <dbReference type="NCBI Taxonomy" id="28760"/>
    <lineage>
        <taxon>Eukaryota</taxon>
        <taxon>Metazoa</taxon>
        <taxon>Chordata</taxon>
        <taxon>Craniata</taxon>
        <taxon>Vertebrata</taxon>
        <taxon>Euteleostomi</taxon>
        <taxon>Actinopterygii</taxon>
        <taxon>Neopterygii</taxon>
        <taxon>Teleostei</taxon>
        <taxon>Neoteleostei</taxon>
        <taxon>Acanthomorphata</taxon>
        <taxon>Ovalentaria</taxon>
        <taxon>Atherinomorphae</taxon>
        <taxon>Cyprinodontiformes</taxon>
        <taxon>Goodeidae</taxon>
        <taxon>Crenichthys</taxon>
    </lineage>
</organism>
<evidence type="ECO:0000313" key="3">
    <source>
        <dbReference type="Proteomes" id="UP001311232"/>
    </source>
</evidence>
<feature type="compositionally biased region" description="Pro residues" evidence="1">
    <location>
        <begin position="123"/>
        <end position="132"/>
    </location>
</feature>
<sequence>MSPGLAAAPPMPSSVRCSEAIPEDLEGHMSAAAEQPTSCLQTAAAAAEKSTPGLQPAAECQEGPVGGLPPLSHHVPEGPEGGLPPLPRHVPEGPKGGLPPQPGPEHLLGFLWGVLTELRPGAQPEPPQPGMTPDPKSASTSSTHRRGHRKRGTSAQFFEGLCDA</sequence>
<proteinExistence type="predicted"/>
<protein>
    <submittedName>
        <fullName evidence="2">Uncharacterized protein</fullName>
    </submittedName>
</protein>
<gene>
    <name evidence="2" type="ORF">CRENBAI_000200</name>
</gene>
<evidence type="ECO:0000256" key="1">
    <source>
        <dbReference type="SAM" id="MobiDB-lite"/>
    </source>
</evidence>
<dbReference type="AlphaFoldDB" id="A0AAV9SRD8"/>
<evidence type="ECO:0000313" key="2">
    <source>
        <dbReference type="EMBL" id="KAK5623914.1"/>
    </source>
</evidence>
<reference evidence="2 3" key="1">
    <citation type="submission" date="2021-06" db="EMBL/GenBank/DDBJ databases">
        <authorList>
            <person name="Palmer J.M."/>
        </authorList>
    </citation>
    <scope>NUCLEOTIDE SEQUENCE [LARGE SCALE GENOMIC DNA]</scope>
    <source>
        <strain evidence="2 3">MEX-2019</strain>
        <tissue evidence="2">Muscle</tissue>
    </source>
</reference>
<accession>A0AAV9SRD8</accession>
<comment type="caution">
    <text evidence="2">The sequence shown here is derived from an EMBL/GenBank/DDBJ whole genome shotgun (WGS) entry which is preliminary data.</text>
</comment>
<name>A0AAV9SRD8_9TELE</name>
<keyword evidence="3" id="KW-1185">Reference proteome</keyword>